<dbReference type="RefSeq" id="WP_342758501.1">
    <property type="nucleotide sequence ID" value="NZ_CP146256.1"/>
</dbReference>
<dbReference type="InterPro" id="IPR018695">
    <property type="entry name" value="DUF2194"/>
</dbReference>
<name>A0ABZ3EZZ2_9FIRM</name>
<dbReference type="EMBL" id="CP146256">
    <property type="protein sequence ID" value="XAH74923.1"/>
    <property type="molecule type" value="Genomic_DNA"/>
</dbReference>
<keyword evidence="1" id="KW-0472">Membrane</keyword>
<evidence type="ECO:0000313" key="2">
    <source>
        <dbReference type="EMBL" id="XAH74923.1"/>
    </source>
</evidence>
<proteinExistence type="predicted"/>
<accession>A0ABZ3EZZ2</accession>
<gene>
    <name evidence="2" type="ORF">V6984_03910</name>
</gene>
<protein>
    <submittedName>
        <fullName evidence="2">DUF2194 domain-containing protein</fullName>
    </submittedName>
</protein>
<feature type="transmembrane region" description="Helical" evidence="1">
    <location>
        <begin position="7"/>
        <end position="26"/>
    </location>
</feature>
<reference evidence="2 3" key="1">
    <citation type="submission" date="2024-02" db="EMBL/GenBank/DDBJ databases">
        <title>Bacterial strain from lacustrine sediment.</title>
        <authorList>
            <person name="Petit C."/>
            <person name="Fadhlaoui K."/>
        </authorList>
    </citation>
    <scope>NUCLEOTIDE SEQUENCE [LARGE SCALE GENOMIC DNA]</scope>
    <source>
        <strain evidence="2 3">IPX-CK</strain>
    </source>
</reference>
<organism evidence="2 3">
    <name type="scientific">Kineothrix sedimenti</name>
    <dbReference type="NCBI Taxonomy" id="3123317"/>
    <lineage>
        <taxon>Bacteria</taxon>
        <taxon>Bacillati</taxon>
        <taxon>Bacillota</taxon>
        <taxon>Clostridia</taxon>
        <taxon>Lachnospirales</taxon>
        <taxon>Lachnospiraceae</taxon>
        <taxon>Kineothrix</taxon>
    </lineage>
</organism>
<keyword evidence="1" id="KW-1133">Transmembrane helix</keyword>
<sequence>MISKGNYFVIFILLFMVFVMFMFAGVSSNVLSATSENTRAEDKAEVSYEDREVFPAQQKRSVAILTSYGENAVSRLLEEWCVYNKYPYQLYTSWVPEEEIGAYDLLLFGDYELTAKNSDILYSYAKLGKTMIFTKLPVYDEIAGDSRFAAFFGIKEGVEGEMKADGIKIFSDFMLNKERVYKEGDYFGEEDDTQIEVPYYSLTSGYEVYAVGVLENQKELGIEDKDLPPLLWKTTTEKSFIFSVNSDIFDGMPLLGILTGFMAQEGDVFLYPIVNAQTISVLNYPYFSGENDETMQKLYSRSSEAVARDLLWSNIVQILKNYGSSYSFFASSKLDYGSDEVERADYLNFYLREISKLPGDMGLSFGHVSDTGLNEIQKDNQQFLEKNLPEYGFTALYAADFKPEEMTENSKYENLKDIRLIMSGYEEGDSLIDFLDGGILSVKFNLDGYQHETMDDLRMICVENALGMCNMEVDIGRVFYPESDEDEWNNLSLKWSRGDTYFKDFSKLDTVSLYEMEKRIRRFMALDYVYERDEEGIMVRMKNFEEEAYFVLCTYNNSVQSAENADVEQLSDTAYLIRALAPEIRIRLSEENVLEKPENNRTVPSNPQ</sequence>
<keyword evidence="1" id="KW-0812">Transmembrane</keyword>
<dbReference type="Pfam" id="PF09960">
    <property type="entry name" value="DUF2194"/>
    <property type="match status" value="1"/>
</dbReference>
<dbReference type="Proteomes" id="UP001451571">
    <property type="component" value="Chromosome"/>
</dbReference>
<evidence type="ECO:0000313" key="3">
    <source>
        <dbReference type="Proteomes" id="UP001451571"/>
    </source>
</evidence>
<evidence type="ECO:0000256" key="1">
    <source>
        <dbReference type="SAM" id="Phobius"/>
    </source>
</evidence>
<keyword evidence="3" id="KW-1185">Reference proteome</keyword>